<dbReference type="eggNOG" id="COG5283">
    <property type="taxonomic scope" value="Bacteria"/>
</dbReference>
<dbReference type="PANTHER" id="PTHR37813">
    <property type="entry name" value="FELS-2 PROPHAGE PROTEIN"/>
    <property type="match status" value="1"/>
</dbReference>
<evidence type="ECO:0000259" key="2">
    <source>
        <dbReference type="Pfam" id="PF10145"/>
    </source>
</evidence>
<evidence type="ECO:0000256" key="1">
    <source>
        <dbReference type="ARBA" id="ARBA00022612"/>
    </source>
</evidence>
<dbReference type="PATRIC" id="fig|1433126.3.peg.1753"/>
<dbReference type="EMBL" id="HG934468">
    <property type="protein sequence ID" value="CDN31857.1"/>
    <property type="molecule type" value="Genomic_DNA"/>
</dbReference>
<accession>A0A060R8Q0</accession>
<dbReference type="NCBIfam" id="TIGR01760">
    <property type="entry name" value="tape_meas_TP901"/>
    <property type="match status" value="1"/>
</dbReference>
<name>A0A060R8Q0_9BACT</name>
<evidence type="ECO:0000313" key="4">
    <source>
        <dbReference type="Proteomes" id="UP000027616"/>
    </source>
</evidence>
<dbReference type="Proteomes" id="UP000027616">
    <property type="component" value="Chromosome I"/>
</dbReference>
<dbReference type="Pfam" id="PF10145">
    <property type="entry name" value="PhageMin_Tail"/>
    <property type="match status" value="1"/>
</dbReference>
<dbReference type="AlphaFoldDB" id="A0A060R8Q0"/>
<gene>
    <name evidence="3" type="ORF">BN938_1777</name>
</gene>
<dbReference type="HOGENOM" id="CLU_263132_0_0_10"/>
<organism evidence="3 4">
    <name type="scientific">Mucinivorans hirudinis</name>
    <dbReference type="NCBI Taxonomy" id="1433126"/>
    <lineage>
        <taxon>Bacteria</taxon>
        <taxon>Pseudomonadati</taxon>
        <taxon>Bacteroidota</taxon>
        <taxon>Bacteroidia</taxon>
        <taxon>Bacteroidales</taxon>
        <taxon>Rikenellaceae</taxon>
        <taxon>Mucinivorans</taxon>
    </lineage>
</organism>
<protein>
    <submittedName>
        <fullName evidence="3">Transcription-repair coupling factor</fullName>
    </submittedName>
</protein>
<dbReference type="OrthoDB" id="1045417at2"/>
<dbReference type="PANTHER" id="PTHR37813:SF1">
    <property type="entry name" value="FELS-2 PROPHAGE PROTEIN"/>
    <property type="match status" value="1"/>
</dbReference>
<keyword evidence="4" id="KW-1185">Reference proteome</keyword>
<dbReference type="STRING" id="1433126.BN938_1777"/>
<dbReference type="InterPro" id="IPR010090">
    <property type="entry name" value="Phage_tape_meas"/>
</dbReference>
<keyword evidence="1" id="KW-1188">Viral release from host cell</keyword>
<reference evidence="3 4" key="1">
    <citation type="journal article" date="2015" name="Genome Announc.">
        <title>Complete Genome Sequence of the Novel Leech Symbiont Mucinivorans hirudinis M3T.</title>
        <authorList>
            <person name="Nelson M.C."/>
            <person name="Bomar L."/>
            <person name="Graf J."/>
        </authorList>
    </citation>
    <scope>NUCLEOTIDE SEQUENCE [LARGE SCALE GENOMIC DNA]</scope>
    <source>
        <strain evidence="4">M3</strain>
    </source>
</reference>
<proteinExistence type="predicted"/>
<sequence length="1274" mass="138634">MAQDQNYTVSYTINVDATKGTTQVQEFATAVGKLMQAKADIKPALANIQSMMTEIDKAFRTQSGKKRDYNYKVSIDTTGTEEKLTRVKSLLGEIREMSKGINLVINANQPLDSKNIKAKAKALLNKKEAESRNAAVEQSAATSVKSMLDAQKSITKVIGKITAALVQLEKGREINIKTDVAKQRLIEILGLMNQIKGASKMTLGMGMGSPGKATAANPIANTIKPPFVYNPVREYVLPQAVSDKLNERLITNRALATQKREFGKEDAADKLRAQRLQQQLRGQEWDRQFRMRSNDMRERQAATEAARTARDKTRTDRQNAAQVINTVQRGQRNIVTGQTNRQRAAINRLQYARTPSLRTLPMAHMFNAYMMYGFLRTELTKAIEYSNIMTSAQSILRVADSDLTTFESRFTKMAMYVRQIGVETKFTASEVAGAVKYLSMAGMNINTINESIRPITNLALIGDNDVSQIADLATNIMAGYDIKSESMNSVADILASTISRSNVNIIEMAESYKMAAGYMRMAGVEFTESSAAIGILGNMGVKGTMAGTAMRAMATRFAKPTRESQNTLDRLGVKFTTHEDVYGKQVERLRPLAEIFEELNKKGATMGDMQAIFGKIGGNAAMMFVRNYEQLKTLTVQNQGSHGISTELAKVKQENTKGLWAQMTSQVTESFMQGYEIIEPIIKSTLRELIEKFKSREFAVGLASIGQALLNIVSVLAKIGAWVGRNFHWIEPLLFSSFVATRLFKLAGAITNIGVALGFMGKQSVASSGLQAITSLVGMGGGKLSFGAKRQIVTALSAAGVSGKGAMAQALMSAGVGGMGLKGAGLFANQVATGNGLIGAGASIAALGTGALVATAGVSALIGAIGFLAYKTWKVKEAKDAVLEEIRANEKYRYPSIDALNSSLAVTYKTAMEAKKAMDELTSGKTITEGSGQKIGAFTGNWWAATLSSMGSGMSARYGGYTSYANQYTYNDARQDDTRSALRTLARKDSQSRINSAYADLGKARTDIEIGAFMQNIRSKYGQDEGSLDRTLFTIGKDGKANYVKGIGDMKEADAYKLYDYVDYMNRELVPEITNFTTLYRQIMASPDAAQSALVKAGFSYKALTDRGFYKDKNGNWVQRALDKNATDKEREDALAGSQDVHNRVVNMMASLRQTWGGSEEIAKNIMEKAGFTRLLYSNEPDRADPQPWNANGITYNTGDPDDGLAGGNYSGTGKLSSAAPKQVIVNITNLLSVEAIKILKSEDGKSSEVQGLKEQLAQALIDVVHDFDASWNG</sequence>
<feature type="domain" description="Phage tail tape measure protein" evidence="2">
    <location>
        <begin position="418"/>
        <end position="610"/>
    </location>
</feature>
<evidence type="ECO:0000313" key="3">
    <source>
        <dbReference type="EMBL" id="CDN31857.1"/>
    </source>
</evidence>
<dbReference type="KEGG" id="rbc:BN938_1777"/>